<dbReference type="Proteomes" id="UP000887226">
    <property type="component" value="Unassembled WGS sequence"/>
</dbReference>
<dbReference type="AlphaFoldDB" id="A0A9P8CHE4"/>
<organism evidence="1 2">
    <name type="scientific">Calycina marina</name>
    <dbReference type="NCBI Taxonomy" id="1763456"/>
    <lineage>
        <taxon>Eukaryota</taxon>
        <taxon>Fungi</taxon>
        <taxon>Dikarya</taxon>
        <taxon>Ascomycota</taxon>
        <taxon>Pezizomycotina</taxon>
        <taxon>Leotiomycetes</taxon>
        <taxon>Helotiales</taxon>
        <taxon>Pezizellaceae</taxon>
        <taxon>Calycina</taxon>
    </lineage>
</organism>
<evidence type="ECO:0008006" key="3">
    <source>
        <dbReference type="Google" id="ProtNLM"/>
    </source>
</evidence>
<name>A0A9P8CHE4_9HELO</name>
<keyword evidence="2" id="KW-1185">Reference proteome</keyword>
<reference evidence="1" key="1">
    <citation type="journal article" date="2021" name="IMA Fungus">
        <title>Genomic characterization of three marine fungi, including Emericellopsis atlantica sp. nov. with signatures of a generalist lifestyle and marine biomass degradation.</title>
        <authorList>
            <person name="Hagestad O.C."/>
            <person name="Hou L."/>
            <person name="Andersen J.H."/>
            <person name="Hansen E.H."/>
            <person name="Altermark B."/>
            <person name="Li C."/>
            <person name="Kuhnert E."/>
            <person name="Cox R.J."/>
            <person name="Crous P.W."/>
            <person name="Spatafora J.W."/>
            <person name="Lail K."/>
            <person name="Amirebrahimi M."/>
            <person name="Lipzen A."/>
            <person name="Pangilinan J."/>
            <person name="Andreopoulos W."/>
            <person name="Hayes R.D."/>
            <person name="Ng V."/>
            <person name="Grigoriev I.V."/>
            <person name="Jackson S.A."/>
            <person name="Sutton T.D.S."/>
            <person name="Dobson A.D.W."/>
            <person name="Rama T."/>
        </authorList>
    </citation>
    <scope>NUCLEOTIDE SEQUENCE</scope>
    <source>
        <strain evidence="1">TRa3180A</strain>
    </source>
</reference>
<evidence type="ECO:0000313" key="2">
    <source>
        <dbReference type="Proteomes" id="UP000887226"/>
    </source>
</evidence>
<gene>
    <name evidence="1" type="ORF">BJ878DRAFT_581102</name>
</gene>
<proteinExistence type="predicted"/>
<comment type="caution">
    <text evidence="1">The sequence shown here is derived from an EMBL/GenBank/DDBJ whole genome shotgun (WGS) entry which is preliminary data.</text>
</comment>
<accession>A0A9P8CHE4</accession>
<dbReference type="Gene3D" id="3.60.15.10">
    <property type="entry name" value="Ribonuclease Z/Hydroxyacylglutathione hydrolase-like"/>
    <property type="match status" value="1"/>
</dbReference>
<protein>
    <recommendedName>
        <fullName evidence="3">Metallo-beta-lactamase domain-containing protein</fullName>
    </recommendedName>
</protein>
<dbReference type="SUPFAM" id="SSF56281">
    <property type="entry name" value="Metallo-hydrolase/oxidoreductase"/>
    <property type="match status" value="1"/>
</dbReference>
<dbReference type="EMBL" id="MU253791">
    <property type="protein sequence ID" value="KAG9246822.1"/>
    <property type="molecule type" value="Genomic_DNA"/>
</dbReference>
<evidence type="ECO:0000313" key="1">
    <source>
        <dbReference type="EMBL" id="KAG9246822.1"/>
    </source>
</evidence>
<dbReference type="InterPro" id="IPR036866">
    <property type="entry name" value="RibonucZ/Hydroxyglut_hydro"/>
</dbReference>
<sequence>MLDDGLSNPAFQATFINSTTVLITQDGSCYEQPLTYVKIYPDLLHITDTGTASPRPATPLAKAKCEPLNPPGRKRYMAICSHAHFDHILGISSSFYAAPPPFIVVSGNSPSFVMTDLPTHSLCKFMDVSTPESTISHWMKHLEYLAHPASLQVRCLNIPGYTPDSHAWYVIEEHHLYVGIRLPWQDAAMVFPAEGDWMNLLISFSAHENTKLAARETASSGIPFMAQQIKVGYGYVTFAGDAENMMREVKDMSVRILEGEVPVVDSFERRGLTFDFWSEGGSEYVVGAPRKLCEEARRKRGLEQR</sequence>
<dbReference type="OrthoDB" id="3341310at2759"/>